<dbReference type="AlphaFoldDB" id="A0A8J5W3T7"/>
<keyword evidence="2" id="KW-1185">Reference proteome</keyword>
<dbReference type="Proteomes" id="UP000729402">
    <property type="component" value="Unassembled WGS sequence"/>
</dbReference>
<reference evidence="1" key="2">
    <citation type="submission" date="2021-02" db="EMBL/GenBank/DDBJ databases">
        <authorList>
            <person name="Kimball J.A."/>
            <person name="Haas M.W."/>
            <person name="Macchietto M."/>
            <person name="Kono T."/>
            <person name="Duquette J."/>
            <person name="Shao M."/>
        </authorList>
    </citation>
    <scope>NUCLEOTIDE SEQUENCE</scope>
    <source>
        <tissue evidence="1">Fresh leaf tissue</tissue>
    </source>
</reference>
<sequence>MWRDLATGMAVRAMVPVETAGGLWLLSASGVSVNFRIEEIPGEVMVVVGLAMGPFGDVVAEDGEDGGVSNMLGGVHQVVDGVTGIWSRTLPEKRIRVFVS</sequence>
<dbReference type="EMBL" id="JAAALK010000283">
    <property type="protein sequence ID" value="KAG8076803.1"/>
    <property type="molecule type" value="Genomic_DNA"/>
</dbReference>
<proteinExistence type="predicted"/>
<evidence type="ECO:0000313" key="1">
    <source>
        <dbReference type="EMBL" id="KAG8076803.1"/>
    </source>
</evidence>
<evidence type="ECO:0000313" key="2">
    <source>
        <dbReference type="Proteomes" id="UP000729402"/>
    </source>
</evidence>
<reference evidence="1" key="1">
    <citation type="journal article" date="2021" name="bioRxiv">
        <title>Whole Genome Assembly and Annotation of Northern Wild Rice, Zizania palustris L., Supports a Whole Genome Duplication in the Zizania Genus.</title>
        <authorList>
            <person name="Haas M."/>
            <person name="Kono T."/>
            <person name="Macchietto M."/>
            <person name="Millas R."/>
            <person name="McGilp L."/>
            <person name="Shao M."/>
            <person name="Duquette J."/>
            <person name="Hirsch C.N."/>
            <person name="Kimball J."/>
        </authorList>
    </citation>
    <scope>NUCLEOTIDE SEQUENCE</scope>
    <source>
        <tissue evidence="1">Fresh leaf tissue</tissue>
    </source>
</reference>
<name>A0A8J5W3T7_ZIZPA</name>
<gene>
    <name evidence="1" type="ORF">GUJ93_ZPchr0006g46332</name>
</gene>
<accession>A0A8J5W3T7</accession>
<protein>
    <submittedName>
        <fullName evidence="1">Uncharacterized protein</fullName>
    </submittedName>
</protein>
<organism evidence="1 2">
    <name type="scientific">Zizania palustris</name>
    <name type="common">Northern wild rice</name>
    <dbReference type="NCBI Taxonomy" id="103762"/>
    <lineage>
        <taxon>Eukaryota</taxon>
        <taxon>Viridiplantae</taxon>
        <taxon>Streptophyta</taxon>
        <taxon>Embryophyta</taxon>
        <taxon>Tracheophyta</taxon>
        <taxon>Spermatophyta</taxon>
        <taxon>Magnoliopsida</taxon>
        <taxon>Liliopsida</taxon>
        <taxon>Poales</taxon>
        <taxon>Poaceae</taxon>
        <taxon>BOP clade</taxon>
        <taxon>Oryzoideae</taxon>
        <taxon>Oryzeae</taxon>
        <taxon>Zizaniinae</taxon>
        <taxon>Zizania</taxon>
    </lineage>
</organism>
<comment type="caution">
    <text evidence="1">The sequence shown here is derived from an EMBL/GenBank/DDBJ whole genome shotgun (WGS) entry which is preliminary data.</text>
</comment>